<dbReference type="InterPro" id="IPR008979">
    <property type="entry name" value="Galactose-bd-like_sf"/>
</dbReference>
<dbReference type="Pfam" id="PF11721">
    <property type="entry name" value="Malectin"/>
    <property type="match status" value="1"/>
</dbReference>
<keyword evidence="5" id="KW-1185">Reference proteome</keyword>
<dbReference type="InterPro" id="IPR022409">
    <property type="entry name" value="PKD/Chitinase_dom"/>
</dbReference>
<dbReference type="PANTHER" id="PTHR46182:SF2">
    <property type="entry name" value="FI19480P1"/>
    <property type="match status" value="1"/>
</dbReference>
<dbReference type="Gene3D" id="2.60.40.10">
    <property type="entry name" value="Immunoglobulins"/>
    <property type="match status" value="1"/>
</dbReference>
<proteinExistence type="predicted"/>
<dbReference type="CDD" id="cd00146">
    <property type="entry name" value="PKD"/>
    <property type="match status" value="1"/>
</dbReference>
<sequence length="829" mass="87853">MRGKTMLKIVFVLVACLSVHFSWAQNCNCKYTVGLSEVNVDGKALGIKPGDVICLQAGNRSVLRFSNIIGTADKPVVIKNCGGVANVENGDRNYSIWVSTSRYFKISGTGDASKQYGIRCKTTKAGSNALVVSDLSSDVEIENVEIAGAGFSGIMAKTDPRCDLSANRGKFTMYNVVVHDNYVHDVGGEGMYIGNSFFNGWNGNLLCLGVLLYPHDVVGCKVYKNIIKRTGAEAIQVGAATSGCEIYSNDVELFGQDPFANYQNNGIQIGLGTGGLLYNNKVRKGPGNGILIQGKGDNKVYNNIVIDAGSNGIYCDDATTVGTLGPGFSFVNNTIINPGEDGLKIAAERVSMNHFINNIVIKPGSGKYVNKVHPTVKLEEVNNFYSNNIADAKFVNAASYDYHLLTASPALNKGASTSSYGVTFDFDKKSRPAGGVYDIGAFELQAGGNSAPVVNAGADKTITLPTSSITITATASDADGSISSYTWTKQSGPAATLSGTSTIKLTASALVAGTYTFRLTVKDNAGASAYDDVVVTVNTTSSKPPVTSSTPIYRVNTGGGTIGASPINWTADTQAGKSKYLDSKSANYTAGGSSWTGTNTTGAPNNLFGPNRYSPDYGGTVMQWNFPVQSGTYQVNLYFAESPYTGGVRKVGGRVFHVNAEGVRKLSNIDIYAQAGMKALKKQFEVTVTDGTLDLDFVRQVGNPQVNGIEIISLATQASTTARTGTSDDESTLAATEADTTATGGRDRSLGVTISPNPFNDKLNLTLDSMSDNVSIELQDMSGYTVLQELQQGVSQVTLDFSNRQIPTGIYIITVNVDGKISKQRLVKK</sequence>
<dbReference type="Gene3D" id="2.60.120.430">
    <property type="entry name" value="Galactose-binding lectin"/>
    <property type="match status" value="1"/>
</dbReference>
<feature type="domain" description="PKD" evidence="3">
    <location>
        <begin position="466"/>
        <end position="542"/>
    </location>
</feature>
<evidence type="ECO:0000259" key="3">
    <source>
        <dbReference type="PROSITE" id="PS50093"/>
    </source>
</evidence>
<dbReference type="Pfam" id="PF18962">
    <property type="entry name" value="Por_Secre_tail"/>
    <property type="match status" value="1"/>
</dbReference>
<organism evidence="4 5">
    <name type="scientific">Ohtaekwangia kribbensis</name>
    <dbReference type="NCBI Taxonomy" id="688913"/>
    <lineage>
        <taxon>Bacteria</taxon>
        <taxon>Pseudomonadati</taxon>
        <taxon>Bacteroidota</taxon>
        <taxon>Cytophagia</taxon>
        <taxon>Cytophagales</taxon>
        <taxon>Fulvivirgaceae</taxon>
        <taxon>Ohtaekwangia</taxon>
    </lineage>
</organism>
<reference evidence="5" key="1">
    <citation type="journal article" date="2019" name="Int. J. Syst. Evol. Microbiol.">
        <title>The Global Catalogue of Microorganisms (GCM) 10K type strain sequencing project: providing services to taxonomists for standard genome sequencing and annotation.</title>
        <authorList>
            <consortium name="The Broad Institute Genomics Platform"/>
            <consortium name="The Broad Institute Genome Sequencing Center for Infectious Disease"/>
            <person name="Wu L."/>
            <person name="Ma J."/>
        </authorList>
    </citation>
    <scope>NUCLEOTIDE SEQUENCE [LARGE SCALE GENOMIC DNA]</scope>
    <source>
        <strain evidence="5">CCUG 58938</strain>
    </source>
</reference>
<dbReference type="InterPro" id="IPR013783">
    <property type="entry name" value="Ig-like_fold"/>
</dbReference>
<dbReference type="InterPro" id="IPR026444">
    <property type="entry name" value="Secre_tail"/>
</dbReference>
<dbReference type="InterPro" id="IPR039448">
    <property type="entry name" value="Beta_helix"/>
</dbReference>
<dbReference type="SUPFAM" id="SSF49299">
    <property type="entry name" value="PKD domain"/>
    <property type="match status" value="1"/>
</dbReference>
<feature type="compositionally biased region" description="Low complexity" evidence="1">
    <location>
        <begin position="732"/>
        <end position="743"/>
    </location>
</feature>
<dbReference type="SUPFAM" id="SSF51126">
    <property type="entry name" value="Pectin lyase-like"/>
    <property type="match status" value="1"/>
</dbReference>
<accession>A0ABW3K9X4</accession>
<dbReference type="SMART" id="SM00089">
    <property type="entry name" value="PKD"/>
    <property type="match status" value="1"/>
</dbReference>
<dbReference type="PROSITE" id="PS50093">
    <property type="entry name" value="PKD"/>
    <property type="match status" value="1"/>
</dbReference>
<evidence type="ECO:0000313" key="4">
    <source>
        <dbReference type="EMBL" id="MFD1002396.1"/>
    </source>
</evidence>
<feature type="chain" id="PRO_5045418673" evidence="2">
    <location>
        <begin position="25"/>
        <end position="829"/>
    </location>
</feature>
<dbReference type="NCBIfam" id="TIGR04183">
    <property type="entry name" value="Por_Secre_tail"/>
    <property type="match status" value="1"/>
</dbReference>
<comment type="caution">
    <text evidence="4">The sequence shown here is derived from an EMBL/GenBank/DDBJ whole genome shotgun (WGS) entry which is preliminary data.</text>
</comment>
<feature type="signal peptide" evidence="2">
    <location>
        <begin position="1"/>
        <end position="24"/>
    </location>
</feature>
<dbReference type="InterPro" id="IPR011050">
    <property type="entry name" value="Pectin_lyase_fold/virulence"/>
</dbReference>
<dbReference type="InterPro" id="IPR035986">
    <property type="entry name" value="PKD_dom_sf"/>
</dbReference>
<gene>
    <name evidence="4" type="ORF">ACFQ21_23940</name>
</gene>
<dbReference type="Gene3D" id="2.160.20.10">
    <property type="entry name" value="Single-stranded right-handed beta-helix, Pectin lyase-like"/>
    <property type="match status" value="1"/>
</dbReference>
<dbReference type="Pfam" id="PF22352">
    <property type="entry name" value="K319L-like_PKD"/>
    <property type="match status" value="1"/>
</dbReference>
<dbReference type="RefSeq" id="WP_377583456.1">
    <property type="nucleotide sequence ID" value="NZ_JBHTKA010000008.1"/>
</dbReference>
<name>A0ABW3K9X4_9BACT</name>
<protein>
    <submittedName>
        <fullName evidence="4">Malectin domain-containing carbohydrate-binding protein</fullName>
    </submittedName>
</protein>
<evidence type="ECO:0000313" key="5">
    <source>
        <dbReference type="Proteomes" id="UP001597112"/>
    </source>
</evidence>
<dbReference type="Proteomes" id="UP001597112">
    <property type="component" value="Unassembled WGS sequence"/>
</dbReference>
<dbReference type="InterPro" id="IPR021720">
    <property type="entry name" value="Malectin_dom"/>
</dbReference>
<dbReference type="Pfam" id="PF13229">
    <property type="entry name" value="Beta_helix"/>
    <property type="match status" value="1"/>
</dbReference>
<dbReference type="InterPro" id="IPR029865">
    <property type="entry name" value="KIAA0319-like"/>
</dbReference>
<evidence type="ECO:0000256" key="2">
    <source>
        <dbReference type="SAM" id="SignalP"/>
    </source>
</evidence>
<dbReference type="InterPro" id="IPR006626">
    <property type="entry name" value="PbH1"/>
</dbReference>
<dbReference type="EMBL" id="JBHTKA010000008">
    <property type="protein sequence ID" value="MFD1002396.1"/>
    <property type="molecule type" value="Genomic_DNA"/>
</dbReference>
<dbReference type="PANTHER" id="PTHR46182">
    <property type="entry name" value="FI19480P1"/>
    <property type="match status" value="1"/>
</dbReference>
<dbReference type="SUPFAM" id="SSF49785">
    <property type="entry name" value="Galactose-binding domain-like"/>
    <property type="match status" value="1"/>
</dbReference>
<dbReference type="NCBIfam" id="NF041518">
    <property type="entry name" value="choice_anch_Q"/>
    <property type="match status" value="1"/>
</dbReference>
<dbReference type="SMART" id="SM00710">
    <property type="entry name" value="PbH1"/>
    <property type="match status" value="6"/>
</dbReference>
<evidence type="ECO:0000256" key="1">
    <source>
        <dbReference type="SAM" id="MobiDB-lite"/>
    </source>
</evidence>
<dbReference type="InterPro" id="IPR000601">
    <property type="entry name" value="PKD_dom"/>
</dbReference>
<dbReference type="InterPro" id="IPR012334">
    <property type="entry name" value="Pectin_lyas_fold"/>
</dbReference>
<keyword evidence="2" id="KW-0732">Signal</keyword>
<feature type="region of interest" description="Disordered" evidence="1">
    <location>
        <begin position="720"/>
        <end position="751"/>
    </location>
</feature>
<dbReference type="InterPro" id="IPR059226">
    <property type="entry name" value="Choice_anch_Q_dom"/>
</dbReference>